<evidence type="ECO:0000313" key="1">
    <source>
        <dbReference type="EMBL" id="KAB2597586.1"/>
    </source>
</evidence>
<comment type="caution">
    <text evidence="1">The sequence shown here is derived from an EMBL/GenBank/DDBJ whole genome shotgun (WGS) entry which is preliminary data.</text>
</comment>
<reference evidence="1 2" key="1">
    <citation type="submission" date="2019-09" db="EMBL/GenBank/DDBJ databases">
        <authorList>
            <person name="Ou C."/>
        </authorList>
    </citation>
    <scope>NUCLEOTIDE SEQUENCE [LARGE SCALE GENOMIC DNA]</scope>
    <source>
        <strain evidence="1">S2</strain>
        <tissue evidence="1">Leaf</tissue>
    </source>
</reference>
<dbReference type="EMBL" id="SMOL01000768">
    <property type="protein sequence ID" value="KAB2597586.1"/>
    <property type="molecule type" value="Genomic_DNA"/>
</dbReference>
<protein>
    <submittedName>
        <fullName evidence="1">S2-RNase</fullName>
    </submittedName>
</protein>
<sequence>MINFAHKAGGYLKLPGVDSSSTMVQRGQEGNKSFKMVVVASKNSIGVGRNRPWKMGGHIGRAWVHGKLSHFFFFSSFFLIG</sequence>
<accession>A0A5N5F3L2</accession>
<keyword evidence="2" id="KW-1185">Reference proteome</keyword>
<proteinExistence type="predicted"/>
<organism evidence="1 2">
    <name type="scientific">Pyrus ussuriensis x Pyrus communis</name>
    <dbReference type="NCBI Taxonomy" id="2448454"/>
    <lineage>
        <taxon>Eukaryota</taxon>
        <taxon>Viridiplantae</taxon>
        <taxon>Streptophyta</taxon>
        <taxon>Embryophyta</taxon>
        <taxon>Tracheophyta</taxon>
        <taxon>Spermatophyta</taxon>
        <taxon>Magnoliopsida</taxon>
        <taxon>eudicotyledons</taxon>
        <taxon>Gunneridae</taxon>
        <taxon>Pentapetalae</taxon>
        <taxon>rosids</taxon>
        <taxon>fabids</taxon>
        <taxon>Rosales</taxon>
        <taxon>Rosaceae</taxon>
        <taxon>Amygdaloideae</taxon>
        <taxon>Maleae</taxon>
        <taxon>Pyrus</taxon>
    </lineage>
</organism>
<gene>
    <name evidence="1" type="ORF">D8674_000506</name>
</gene>
<dbReference type="Proteomes" id="UP000327157">
    <property type="component" value="Chromosome 1"/>
</dbReference>
<reference evidence="1 2" key="3">
    <citation type="submission" date="2019-11" db="EMBL/GenBank/DDBJ databases">
        <title>A de novo genome assembly of a pear dwarfing rootstock.</title>
        <authorList>
            <person name="Wang F."/>
            <person name="Wang J."/>
            <person name="Li S."/>
            <person name="Zhang Y."/>
            <person name="Fang M."/>
            <person name="Ma L."/>
            <person name="Zhao Y."/>
            <person name="Jiang S."/>
        </authorList>
    </citation>
    <scope>NUCLEOTIDE SEQUENCE [LARGE SCALE GENOMIC DNA]</scope>
    <source>
        <strain evidence="1">S2</strain>
        <tissue evidence="1">Leaf</tissue>
    </source>
</reference>
<dbReference type="AlphaFoldDB" id="A0A5N5F3L2"/>
<reference evidence="2" key="2">
    <citation type="submission" date="2019-10" db="EMBL/GenBank/DDBJ databases">
        <title>A de novo genome assembly of a pear dwarfing rootstock.</title>
        <authorList>
            <person name="Wang F."/>
            <person name="Wang J."/>
            <person name="Li S."/>
            <person name="Zhang Y."/>
            <person name="Fang M."/>
            <person name="Ma L."/>
            <person name="Zhao Y."/>
            <person name="Jiang S."/>
        </authorList>
    </citation>
    <scope>NUCLEOTIDE SEQUENCE [LARGE SCALE GENOMIC DNA]</scope>
</reference>
<evidence type="ECO:0000313" key="2">
    <source>
        <dbReference type="Proteomes" id="UP000327157"/>
    </source>
</evidence>
<name>A0A5N5F3L2_9ROSA</name>